<dbReference type="Gene3D" id="2.160.20.10">
    <property type="entry name" value="Single-stranded right-handed beta-helix, Pectin lyase-like"/>
    <property type="match status" value="1"/>
</dbReference>
<feature type="compositionally biased region" description="Polar residues" evidence="4">
    <location>
        <begin position="397"/>
        <end position="406"/>
    </location>
</feature>
<proteinExistence type="predicted"/>
<reference evidence="6" key="1">
    <citation type="submission" date="2021-05" db="EMBL/GenBank/DDBJ databases">
        <authorList>
            <person name="Pietrasiak N."/>
            <person name="Ward R."/>
            <person name="Stajich J.E."/>
            <person name="Kurbessoian T."/>
        </authorList>
    </citation>
    <scope>NUCLEOTIDE SEQUENCE</scope>
    <source>
        <strain evidence="6">GSE-NOS-MK-12-04C</strain>
    </source>
</reference>
<comment type="caution">
    <text evidence="6">The sequence shown here is derived from an EMBL/GenBank/DDBJ whole genome shotgun (WGS) entry which is preliminary data.</text>
</comment>
<dbReference type="InterPro" id="IPR006626">
    <property type="entry name" value="PbH1"/>
</dbReference>
<dbReference type="Pfam" id="PF07602">
    <property type="entry name" value="DUF1565"/>
    <property type="match status" value="1"/>
</dbReference>
<sequence>MRSVSRFSVLFLTVGIVVASTGLFGTSQGTAIAQIPGASNQMSPGVKTMSQVNVLFVNPSAADDKAANGSERAPFKTITQALRAAGPNTVIMLNQGTYSVENGEQFPLILKPGVSLQGDARTKGRGILIQGGGDYLSRSYGGQKVTIVAANQSGLTGVTVTNPKPPSSKNEDLWRGYGVWIESSNPVIVENTFANSMQDGISVNGNSAPTIRNNYFFGNKANGITISGNSRPEVRENIFQQTGFGINIIQNAQPIVVGNQIQYNRSGIVVQGNARPVLRNNIIQNNKEDGLVAIGSSMPDLGSASEPGGNEFRNNTRFDINAGAAKQVISGAGNTLVGNRISGKVEMNGTTASVAQSRQSLPLRTNNTNQQLSASREVIFSAPGVFETDNKLLTPLPRNNTPSGRLNPQLVPLQPANSSLPLGQFQQPFAGRSNPRPTPPVIPQTGQTASRTNGEFPTPSSLPGYSNRGTQNAANRPDTPQMNYVRIDPNTVEFTAPQSPSNLAAQSRQNMSDVGNSSLLPVPDPNVPIGNSGNMRRMQIPQSIPTTAYRPNPSFAPVAEPQSQTNSRFRVMVEVISERDQELVRFLSPGAFSTMWQGKTVMQAGVFSSRYNADGMAKVLYNNGLRAVVEEIS</sequence>
<evidence type="ECO:0000256" key="1">
    <source>
        <dbReference type="ARBA" id="ARBA00004906"/>
    </source>
</evidence>
<feature type="compositionally biased region" description="Polar residues" evidence="4">
    <location>
        <begin position="415"/>
        <end position="427"/>
    </location>
</feature>
<accession>A0A951USV9</accession>
<dbReference type="SUPFAM" id="SSF51126">
    <property type="entry name" value="Pectin lyase-like"/>
    <property type="match status" value="1"/>
</dbReference>
<organism evidence="6 7">
    <name type="scientific">Cyanomargarita calcarea GSE-NOS-MK-12-04C</name>
    <dbReference type="NCBI Taxonomy" id="2839659"/>
    <lineage>
        <taxon>Bacteria</taxon>
        <taxon>Bacillati</taxon>
        <taxon>Cyanobacteriota</taxon>
        <taxon>Cyanophyceae</taxon>
        <taxon>Nostocales</taxon>
        <taxon>Cyanomargaritaceae</taxon>
        <taxon>Cyanomargarita</taxon>
    </lineage>
</organism>
<dbReference type="Proteomes" id="UP000729701">
    <property type="component" value="Unassembled WGS sequence"/>
</dbReference>
<evidence type="ECO:0000313" key="7">
    <source>
        <dbReference type="Proteomes" id="UP000729701"/>
    </source>
</evidence>
<dbReference type="PANTHER" id="PTHR22990:SF15">
    <property type="entry name" value="F-BOX ONLY PROTEIN 10"/>
    <property type="match status" value="1"/>
</dbReference>
<dbReference type="PANTHER" id="PTHR22990">
    <property type="entry name" value="F-BOX ONLY PROTEIN"/>
    <property type="match status" value="1"/>
</dbReference>
<feature type="region of interest" description="Disordered" evidence="4">
    <location>
        <begin position="515"/>
        <end position="534"/>
    </location>
</feature>
<protein>
    <submittedName>
        <fullName evidence="6">DUF1565 domain-containing protein</fullName>
    </submittedName>
</protein>
<evidence type="ECO:0000256" key="2">
    <source>
        <dbReference type="ARBA" id="ARBA00022737"/>
    </source>
</evidence>
<evidence type="ECO:0000256" key="4">
    <source>
        <dbReference type="SAM" id="MobiDB-lite"/>
    </source>
</evidence>
<feature type="region of interest" description="Disordered" evidence="4">
    <location>
        <begin position="391"/>
        <end position="482"/>
    </location>
</feature>
<keyword evidence="3" id="KW-0833">Ubl conjugation pathway</keyword>
<dbReference type="InterPro" id="IPR012334">
    <property type="entry name" value="Pectin_lyas_fold"/>
</dbReference>
<feature type="compositionally biased region" description="Polar residues" evidence="4">
    <location>
        <begin position="444"/>
        <end position="482"/>
    </location>
</feature>
<dbReference type="InterPro" id="IPR011050">
    <property type="entry name" value="Pectin_lyase_fold/virulence"/>
</dbReference>
<gene>
    <name evidence="6" type="ORF">KME60_12230</name>
</gene>
<comment type="pathway">
    <text evidence="1">Protein modification; protein ubiquitination.</text>
</comment>
<evidence type="ECO:0000256" key="3">
    <source>
        <dbReference type="ARBA" id="ARBA00022786"/>
    </source>
</evidence>
<dbReference type="NCBIfam" id="TIGR03804">
    <property type="entry name" value="para_beta_helix"/>
    <property type="match status" value="3"/>
</dbReference>
<name>A0A951USV9_9CYAN</name>
<reference evidence="6" key="2">
    <citation type="journal article" date="2022" name="Microbiol. Resour. Announc.">
        <title>Metagenome Sequencing to Explore Phylogenomics of Terrestrial Cyanobacteria.</title>
        <authorList>
            <person name="Ward R.D."/>
            <person name="Stajich J.E."/>
            <person name="Johansen J.R."/>
            <person name="Huntemann M."/>
            <person name="Clum A."/>
            <person name="Foster B."/>
            <person name="Foster B."/>
            <person name="Roux S."/>
            <person name="Palaniappan K."/>
            <person name="Varghese N."/>
            <person name="Mukherjee S."/>
            <person name="Reddy T.B.K."/>
            <person name="Daum C."/>
            <person name="Copeland A."/>
            <person name="Chen I.A."/>
            <person name="Ivanova N.N."/>
            <person name="Kyrpides N.C."/>
            <person name="Shapiro N."/>
            <person name="Eloe-Fadrosh E.A."/>
            <person name="Pietrasiak N."/>
        </authorList>
    </citation>
    <scope>NUCLEOTIDE SEQUENCE</scope>
    <source>
        <strain evidence="6">GSE-NOS-MK-12-04C</strain>
    </source>
</reference>
<keyword evidence="2" id="KW-0677">Repeat</keyword>
<dbReference type="EMBL" id="JAHHGZ010000011">
    <property type="protein sequence ID" value="MBW4668157.1"/>
    <property type="molecule type" value="Genomic_DNA"/>
</dbReference>
<dbReference type="InterPro" id="IPR022441">
    <property type="entry name" value="Para_beta_helix_rpt-2"/>
</dbReference>
<dbReference type="SMART" id="SM00710">
    <property type="entry name" value="PbH1"/>
    <property type="match status" value="5"/>
</dbReference>
<dbReference type="InterPro" id="IPR051550">
    <property type="entry name" value="SCF-Subunits/Alg-Epimerases"/>
</dbReference>
<dbReference type="InterPro" id="IPR011459">
    <property type="entry name" value="DUF1565"/>
</dbReference>
<evidence type="ECO:0000313" key="6">
    <source>
        <dbReference type="EMBL" id="MBW4668157.1"/>
    </source>
</evidence>
<feature type="domain" description="DUF1565" evidence="5">
    <location>
        <begin position="64"/>
        <end position="252"/>
    </location>
</feature>
<dbReference type="AlphaFoldDB" id="A0A951USV9"/>
<evidence type="ECO:0000259" key="5">
    <source>
        <dbReference type="Pfam" id="PF07602"/>
    </source>
</evidence>